<gene>
    <name evidence="2" type="ORF">AK812_SmicGene46915</name>
</gene>
<feature type="non-terminal residue" evidence="2">
    <location>
        <position position="323"/>
    </location>
</feature>
<dbReference type="AlphaFoldDB" id="A0A1Q9BST2"/>
<dbReference type="EMBL" id="LSRX01004852">
    <property type="protein sequence ID" value="OLP73745.1"/>
    <property type="molecule type" value="Genomic_DNA"/>
</dbReference>
<dbReference type="Proteomes" id="UP000186817">
    <property type="component" value="Unassembled WGS sequence"/>
</dbReference>
<reference evidence="2 3" key="1">
    <citation type="submission" date="2016-02" db="EMBL/GenBank/DDBJ databases">
        <title>Genome analysis of coral dinoflagellate symbionts highlights evolutionary adaptations to a symbiotic lifestyle.</title>
        <authorList>
            <person name="Aranda M."/>
            <person name="Li Y."/>
            <person name="Liew Y.J."/>
            <person name="Baumgarten S."/>
            <person name="Simakov O."/>
            <person name="Wilson M."/>
            <person name="Piel J."/>
            <person name="Ashoor H."/>
            <person name="Bougouffa S."/>
            <person name="Bajic V.B."/>
            <person name="Ryu T."/>
            <person name="Ravasi T."/>
            <person name="Bayer T."/>
            <person name="Micklem G."/>
            <person name="Kim H."/>
            <person name="Bhak J."/>
            <person name="Lajeunesse T.C."/>
            <person name="Voolstra C.R."/>
        </authorList>
    </citation>
    <scope>NUCLEOTIDE SEQUENCE [LARGE SCALE GENOMIC DNA]</scope>
    <source>
        <strain evidence="2 3">CCMP2467</strain>
    </source>
</reference>
<keyword evidence="3" id="KW-1185">Reference proteome</keyword>
<sequence>MSEPASQTSAEPWGVSTEASSSGVWPPQGDRTDWAFAAVSAAGDGASDTDSATSSDHDEPLPVEDLQGLSTGEVDEYLFGQYQAAKKRWRRYSGKPVRALRRVIRRKGKGKGKQRSSYLNIDSLLQQSAYFKGKGKGGTGPQFVARPVDSCVTASPPIISRSIVSTVHSWRFPDLRVPAERSQSSRAAAQDPTMSDDEDVPDAAAADAETSSAYMHQAEPLDAPTTPSQRPGLDDDEDADVFMSPNAYPWWPVPSHQKATHAAAEPETAYHSNVRLADGRVGLLVDPGSYGNLVGEQSVELDMEPKLVVKIVSCPSLCDVMMA</sequence>
<evidence type="ECO:0000313" key="3">
    <source>
        <dbReference type="Proteomes" id="UP000186817"/>
    </source>
</evidence>
<proteinExistence type="predicted"/>
<evidence type="ECO:0000256" key="1">
    <source>
        <dbReference type="SAM" id="MobiDB-lite"/>
    </source>
</evidence>
<comment type="caution">
    <text evidence="2">The sequence shown here is derived from an EMBL/GenBank/DDBJ whole genome shotgun (WGS) entry which is preliminary data.</text>
</comment>
<feature type="compositionally biased region" description="Low complexity" evidence="1">
    <location>
        <begin position="34"/>
        <end position="54"/>
    </location>
</feature>
<evidence type="ECO:0000313" key="2">
    <source>
        <dbReference type="EMBL" id="OLP73745.1"/>
    </source>
</evidence>
<name>A0A1Q9BST2_SYMMI</name>
<feature type="compositionally biased region" description="Polar residues" evidence="1">
    <location>
        <begin position="1"/>
        <end position="10"/>
    </location>
</feature>
<protein>
    <submittedName>
        <fullName evidence="2">Uncharacterized protein</fullName>
    </submittedName>
</protein>
<feature type="region of interest" description="Disordered" evidence="1">
    <location>
        <begin position="1"/>
        <end position="67"/>
    </location>
</feature>
<feature type="region of interest" description="Disordered" evidence="1">
    <location>
        <begin position="178"/>
        <end position="238"/>
    </location>
</feature>
<feature type="compositionally biased region" description="Low complexity" evidence="1">
    <location>
        <begin position="181"/>
        <end position="190"/>
    </location>
</feature>
<accession>A0A1Q9BST2</accession>
<organism evidence="2 3">
    <name type="scientific">Symbiodinium microadriaticum</name>
    <name type="common">Dinoflagellate</name>
    <name type="synonym">Zooxanthella microadriatica</name>
    <dbReference type="NCBI Taxonomy" id="2951"/>
    <lineage>
        <taxon>Eukaryota</taxon>
        <taxon>Sar</taxon>
        <taxon>Alveolata</taxon>
        <taxon>Dinophyceae</taxon>
        <taxon>Suessiales</taxon>
        <taxon>Symbiodiniaceae</taxon>
        <taxon>Symbiodinium</taxon>
    </lineage>
</organism>